<gene>
    <name evidence="2" type="ORF">ANCDUO_01651</name>
</gene>
<proteinExistence type="predicted"/>
<feature type="region of interest" description="Disordered" evidence="1">
    <location>
        <begin position="462"/>
        <end position="484"/>
    </location>
</feature>
<feature type="compositionally biased region" description="Polar residues" evidence="1">
    <location>
        <begin position="462"/>
        <end position="478"/>
    </location>
</feature>
<dbReference type="EMBL" id="KN726488">
    <property type="protein sequence ID" value="KIH68015.1"/>
    <property type="molecule type" value="Genomic_DNA"/>
</dbReference>
<sequence>MKLGLPSLTANLNLPAFGNDRQTIDASHLERLRSESTDDDRSPRRSLPLKTSEERASNGLSRTFVVAQDERANTGGGSAVSFVPEMPSNSQLRKCDVSLPKALGASMAAELAYAEKAQRVRTHLNATRRLAGDLGGKPDHYSIQKQDNDDIDRILDSISLRDESLLTYDQHQDESMTHGSPKPLQAASHSNPKVTTILGRKMLVLSAVHLSNPRPIEEREERKKKVGEYLRMCSVLRSLQHAVYKLKRRLTSTAEQLAKIDELSKAADADYRGAVVEAKSWLSSRITYSEFSLLVVQRKKKVYMDSEDCSNSIKQLLAAQVARTKESIAAQIVKYDHVIAERTNLLSRLDEISSEENPVLQSTPTPRRAGVEPLDLSQLSPEQNAPVNEKNGNSTALPLEGNPNSQLGEDSQSHVDQDHADVGISRAYSQSTVYEDSLSHFDEEEESRSGSACSEATLYQSDLENEPPGTSQSAQQHAHPSRRTLDTAEALTMLSRQVVTIISDETPRDEVDRILERIVEENVQLKVATATKDTVVFDGINDEGAQDAEASVARNTIAEHEPHSMDIQGIENDVKFKAEAVGNLEEAGDTARSPYESTRVDVSMTKSPEVEDGTEQCFPDKNTAPSDGLVVTINIDKDERNDQEEKLQDKFVTILDNKPSNGFLWEFHGCAGIAASVQPRTSETDVCISAALNTAELFENERTKHCIMLLTPVECGDFGNAPLENAEATSVLSPVQKSTEEMITKEDDTLFEETFDTQKESGGEWLSEDEDSSSISKKSQESNGAEAVADAEKHEEVTAQRSEQISTGSDTDGRDGTSEKFTNSGPQLSGAAEELNLTSESGAFELASTSKALTGDQIVNEAATEVLLVSSAENKLRPEEKRDPDSYELSFLDRVPDRTVDGRGLNRSELCDSLSTSIMQLMTDSPRRRSLPRSYNLSDSLLEDSVALRFNTKMPSPFSPRLQMLLENSLDTSISNVLADEAVKNVFSGDVLSELDKEVEGLSARVDRHAAGSTASPRQSEQNSAPPVSSQNLFEQLDETYEDLLSIEKPASQLQHVVSSVESTADTLPSHVADTPRKAPTPQVSPPSAEEIEQKRMNWLNERLHSREWTRMKCIQLVGPIWSKIRTQGFVRPLTDEFLPVPEVVDDVVAENEDERFLKENRTFMVWVAIVEVAAKLWPESYRGSGHICSKLVPIPKTREEFTVKAEQHVLEQLSGNTYGVRKCEMPPSHRYSRLSRPPPPPYVDTAVDRSVARRFYEEDPYSFARKGNAEYRKLCEELIDRVGDRFLTTELQRMHQRLVASGDDATLLTPSATSSEQLSGEFGRPSLARLSMGSDVSIGRCSHTISSPLRVVRDGQQE</sequence>
<protein>
    <submittedName>
        <fullName evidence="2">Uncharacterized protein</fullName>
    </submittedName>
</protein>
<feature type="compositionally biased region" description="Basic and acidic residues" evidence="1">
    <location>
        <begin position="30"/>
        <end position="43"/>
    </location>
</feature>
<evidence type="ECO:0000313" key="2">
    <source>
        <dbReference type="EMBL" id="KIH68015.1"/>
    </source>
</evidence>
<feature type="region of interest" description="Disordered" evidence="1">
    <location>
        <begin position="1007"/>
        <end position="1030"/>
    </location>
</feature>
<dbReference type="OrthoDB" id="5821202at2759"/>
<feature type="region of interest" description="Disordered" evidence="1">
    <location>
        <begin position="171"/>
        <end position="190"/>
    </location>
</feature>
<feature type="compositionally biased region" description="Polar residues" evidence="1">
    <location>
        <begin position="799"/>
        <end position="810"/>
    </location>
</feature>
<feature type="compositionally biased region" description="Polar residues" evidence="1">
    <location>
        <begin position="377"/>
        <end position="410"/>
    </location>
</feature>
<feature type="region of interest" description="Disordered" evidence="1">
    <location>
        <begin position="756"/>
        <end position="828"/>
    </location>
</feature>
<dbReference type="Proteomes" id="UP000054047">
    <property type="component" value="Unassembled WGS sequence"/>
</dbReference>
<reference evidence="2 3" key="1">
    <citation type="submission" date="2013-12" db="EMBL/GenBank/DDBJ databases">
        <title>Draft genome of the parsitic nematode Ancylostoma duodenale.</title>
        <authorList>
            <person name="Mitreva M."/>
        </authorList>
    </citation>
    <scope>NUCLEOTIDE SEQUENCE [LARGE SCALE GENOMIC DNA]</scope>
    <source>
        <strain evidence="2 3">Zhejiang</strain>
    </source>
</reference>
<feature type="compositionally biased region" description="Polar residues" evidence="1">
    <location>
        <begin position="1013"/>
        <end position="1030"/>
    </location>
</feature>
<feature type="region of interest" description="Disordered" evidence="1">
    <location>
        <begin position="354"/>
        <end position="416"/>
    </location>
</feature>
<evidence type="ECO:0000256" key="1">
    <source>
        <dbReference type="SAM" id="MobiDB-lite"/>
    </source>
</evidence>
<feature type="region of interest" description="Disordered" evidence="1">
    <location>
        <begin position="1058"/>
        <end position="1092"/>
    </location>
</feature>
<organism evidence="2 3">
    <name type="scientific">Ancylostoma duodenale</name>
    <dbReference type="NCBI Taxonomy" id="51022"/>
    <lineage>
        <taxon>Eukaryota</taxon>
        <taxon>Metazoa</taxon>
        <taxon>Ecdysozoa</taxon>
        <taxon>Nematoda</taxon>
        <taxon>Chromadorea</taxon>
        <taxon>Rhabditida</taxon>
        <taxon>Rhabditina</taxon>
        <taxon>Rhabditomorpha</taxon>
        <taxon>Strongyloidea</taxon>
        <taxon>Ancylostomatidae</taxon>
        <taxon>Ancylostomatinae</taxon>
        <taxon>Ancylostoma</taxon>
    </lineage>
</organism>
<feature type="compositionally biased region" description="Polar residues" evidence="1">
    <location>
        <begin position="355"/>
        <end position="365"/>
    </location>
</feature>
<keyword evidence="3" id="KW-1185">Reference proteome</keyword>
<evidence type="ECO:0000313" key="3">
    <source>
        <dbReference type="Proteomes" id="UP000054047"/>
    </source>
</evidence>
<feature type="region of interest" description="Disordered" evidence="1">
    <location>
        <begin position="435"/>
        <end position="454"/>
    </location>
</feature>
<feature type="compositionally biased region" description="Polar residues" evidence="1">
    <location>
        <begin position="1058"/>
        <end position="1067"/>
    </location>
</feature>
<name>A0A0C2H2K0_9BILA</name>
<feature type="region of interest" description="Disordered" evidence="1">
    <location>
        <begin position="30"/>
        <end position="60"/>
    </location>
</feature>
<accession>A0A0C2H2K0</accession>